<evidence type="ECO:0000313" key="2">
    <source>
        <dbReference type="EMBL" id="KPV42863.1"/>
    </source>
</evidence>
<comment type="caution">
    <text evidence="2">The sequence shown here is derived from an EMBL/GenBank/DDBJ whole genome shotgun (WGS) entry which is preliminary data.</text>
</comment>
<keyword evidence="1" id="KW-1133">Transmembrane helix</keyword>
<keyword evidence="1" id="KW-0812">Transmembrane</keyword>
<organism evidence="2 3">
    <name type="scientific">Alicyclobacillus ferrooxydans</name>
    <dbReference type="NCBI Taxonomy" id="471514"/>
    <lineage>
        <taxon>Bacteria</taxon>
        <taxon>Bacillati</taxon>
        <taxon>Bacillota</taxon>
        <taxon>Bacilli</taxon>
        <taxon>Bacillales</taxon>
        <taxon>Alicyclobacillaceae</taxon>
        <taxon>Alicyclobacillus</taxon>
    </lineage>
</organism>
<keyword evidence="1" id="KW-0472">Membrane</keyword>
<accession>A0A0P9CBG7</accession>
<dbReference type="AlphaFoldDB" id="A0A0P9CBG7"/>
<evidence type="ECO:0000313" key="3">
    <source>
        <dbReference type="Proteomes" id="UP000050482"/>
    </source>
</evidence>
<gene>
    <name evidence="2" type="ORF">AN477_15910</name>
</gene>
<dbReference type="EMBL" id="LJCO01000069">
    <property type="protein sequence ID" value="KPV42863.1"/>
    <property type="molecule type" value="Genomic_DNA"/>
</dbReference>
<feature type="transmembrane region" description="Helical" evidence="1">
    <location>
        <begin position="57"/>
        <end position="78"/>
    </location>
</feature>
<sequence>MSRWVVYKVEKKEPPQSGTSMWKTFAVYSGAMFQFGACMVIFGYLGHRLSSRIHHTWPTIAGVVFGVIVGSSGIAFLAKQILGDKP</sequence>
<proteinExistence type="predicted"/>
<dbReference type="Proteomes" id="UP000050482">
    <property type="component" value="Unassembled WGS sequence"/>
</dbReference>
<dbReference type="PATRIC" id="fig|471514.4.peg.4868"/>
<protein>
    <recommendedName>
        <fullName evidence="4">AtpZ/AtpI family protein</fullName>
    </recommendedName>
</protein>
<name>A0A0P9CBG7_9BACL</name>
<feature type="transmembrane region" description="Helical" evidence="1">
    <location>
        <begin position="25"/>
        <end position="45"/>
    </location>
</feature>
<keyword evidence="3" id="KW-1185">Reference proteome</keyword>
<dbReference type="STRING" id="471514.AN477_15910"/>
<evidence type="ECO:0000256" key="1">
    <source>
        <dbReference type="SAM" id="Phobius"/>
    </source>
</evidence>
<evidence type="ECO:0008006" key="4">
    <source>
        <dbReference type="Google" id="ProtNLM"/>
    </source>
</evidence>
<reference evidence="2 3" key="1">
    <citation type="submission" date="2015-09" db="EMBL/GenBank/DDBJ databases">
        <title>Draft genome sequence of Alicyclobacillus ferrooxydans DSM 22381.</title>
        <authorList>
            <person name="Hemp J."/>
        </authorList>
    </citation>
    <scope>NUCLEOTIDE SEQUENCE [LARGE SCALE GENOMIC DNA]</scope>
    <source>
        <strain evidence="2 3">TC-34</strain>
    </source>
</reference>